<dbReference type="Gene3D" id="3.90.1530.10">
    <property type="entry name" value="Conserved hypothetical protein from pyrococcus furiosus pfu- 392566-001, ParB domain"/>
    <property type="match status" value="1"/>
</dbReference>
<dbReference type="InterPro" id="IPR050336">
    <property type="entry name" value="Chromosome_partition/occlusion"/>
</dbReference>
<sequence>MPTVLAVLIDQINIGSNRRPIKDNKVVELMQSIRANGLLNPITVDRKFTLIAGLHRLTAYRLLGFEQIECKIVNFEDADHARLAEIDENFIRNELEPLERYELWLERDRILERMGLRFKPGDNQHTHKLSAIGGEINSLPPKTTLDLAKGFGYSERSFQQGKQIARDIHPDIKQKIIDTRLGKSRTIQLKIARTANLERTQAETAEKAFEAAMQQGDKVEAEYQANLAKEAREKQKELQLLAFQRETSPDKAANGYAKKITKPIPKKELPEPINNGKPVAAANQTGVEHGEKWMLNKHLIYCGNTAGKQFINLLPSDAALAIATLSSFWEHDYLVNEARVVAVLRSQGNINNFCSSHQMPFQHEFILNNIYVGIFSHHLIPKPENTINLEGVEGIISYLLNMYSNPNSFVIAPFMGHGEILVGCDRLSRTCFIGDENPELISRGIQRWQNLTGKQARKII</sequence>
<dbReference type="CDD" id="cd16409">
    <property type="entry name" value="ParB_N_like"/>
    <property type="match status" value="1"/>
</dbReference>
<proteinExistence type="predicted"/>
<dbReference type="Proteomes" id="UP000218238">
    <property type="component" value="Unassembled WGS sequence"/>
</dbReference>
<dbReference type="SUPFAM" id="SSF110849">
    <property type="entry name" value="ParB/Sulfiredoxin"/>
    <property type="match status" value="1"/>
</dbReference>
<name>A0A2A2TQ50_9CYAN</name>
<protein>
    <submittedName>
        <fullName evidence="2">Chromosome partitioning protein ParB</fullName>
    </submittedName>
</protein>
<evidence type="ECO:0000313" key="2">
    <source>
        <dbReference type="EMBL" id="PAX60562.1"/>
    </source>
</evidence>
<comment type="caution">
    <text evidence="2">The sequence shown here is derived from an EMBL/GenBank/DDBJ whole genome shotgun (WGS) entry which is preliminary data.</text>
</comment>
<dbReference type="Gene3D" id="3.40.50.150">
    <property type="entry name" value="Vaccinia Virus protein VP39"/>
    <property type="match status" value="1"/>
</dbReference>
<accession>A0A2A2TQ50</accession>
<dbReference type="GO" id="GO:0005694">
    <property type="term" value="C:chromosome"/>
    <property type="evidence" value="ECO:0007669"/>
    <property type="project" value="TreeGrafter"/>
</dbReference>
<reference evidence="2 3" key="1">
    <citation type="submission" date="2017-08" db="EMBL/GenBank/DDBJ databases">
        <title>Draft genome sequence of filamentous cyanobacterium Calothrix elsteri CCALA 953.</title>
        <authorList>
            <person name="Gagunashvili A.N."/>
            <person name="Elster J."/>
            <person name="Andresson O.S."/>
        </authorList>
    </citation>
    <scope>NUCLEOTIDE SEQUENCE [LARGE SCALE GENOMIC DNA]</scope>
    <source>
        <strain evidence="2 3">CCALA 953</strain>
    </source>
</reference>
<dbReference type="OrthoDB" id="9773571at2"/>
<dbReference type="InterPro" id="IPR036086">
    <property type="entry name" value="ParB/Sulfiredoxin_sf"/>
</dbReference>
<gene>
    <name evidence="2" type="ORF">CK510_01185</name>
</gene>
<evidence type="ECO:0000313" key="3">
    <source>
        <dbReference type="Proteomes" id="UP000218238"/>
    </source>
</evidence>
<dbReference type="Pfam" id="PF02195">
    <property type="entry name" value="ParB_N"/>
    <property type="match status" value="1"/>
</dbReference>
<dbReference type="PANTHER" id="PTHR33375:SF1">
    <property type="entry name" value="CHROMOSOME-PARTITIONING PROTEIN PARB-RELATED"/>
    <property type="match status" value="1"/>
</dbReference>
<evidence type="ECO:0000259" key="1">
    <source>
        <dbReference type="SMART" id="SM00470"/>
    </source>
</evidence>
<dbReference type="SUPFAM" id="SSF53335">
    <property type="entry name" value="S-adenosyl-L-methionine-dependent methyltransferases"/>
    <property type="match status" value="1"/>
</dbReference>
<dbReference type="PANTHER" id="PTHR33375">
    <property type="entry name" value="CHROMOSOME-PARTITIONING PROTEIN PARB-RELATED"/>
    <property type="match status" value="1"/>
</dbReference>
<dbReference type="InterPro" id="IPR029063">
    <property type="entry name" value="SAM-dependent_MTases_sf"/>
</dbReference>
<dbReference type="InterPro" id="IPR003115">
    <property type="entry name" value="ParB_N"/>
</dbReference>
<dbReference type="AlphaFoldDB" id="A0A2A2TQ50"/>
<keyword evidence="3" id="KW-1185">Reference proteome</keyword>
<dbReference type="SMART" id="SM00470">
    <property type="entry name" value="ParB"/>
    <property type="match status" value="1"/>
</dbReference>
<dbReference type="GO" id="GO:0007059">
    <property type="term" value="P:chromosome segregation"/>
    <property type="evidence" value="ECO:0007669"/>
    <property type="project" value="TreeGrafter"/>
</dbReference>
<dbReference type="EMBL" id="NTFS01000006">
    <property type="protein sequence ID" value="PAX60562.1"/>
    <property type="molecule type" value="Genomic_DNA"/>
</dbReference>
<feature type="domain" description="ParB-like N-terminal" evidence="1">
    <location>
        <begin position="5"/>
        <end position="90"/>
    </location>
</feature>
<dbReference type="RefSeq" id="WP_095719940.1">
    <property type="nucleotide sequence ID" value="NZ_NTFS01000006.1"/>
</dbReference>
<organism evidence="2 3">
    <name type="scientific">Brunnivagina elsteri CCALA 953</name>
    <dbReference type="NCBI Taxonomy" id="987040"/>
    <lineage>
        <taxon>Bacteria</taxon>
        <taxon>Bacillati</taxon>
        <taxon>Cyanobacteriota</taxon>
        <taxon>Cyanophyceae</taxon>
        <taxon>Nostocales</taxon>
        <taxon>Calotrichaceae</taxon>
        <taxon>Brunnivagina</taxon>
    </lineage>
</organism>